<keyword evidence="2" id="KW-1185">Reference proteome</keyword>
<evidence type="ECO:0000313" key="1">
    <source>
        <dbReference type="EMBL" id="KAI5062598.1"/>
    </source>
</evidence>
<dbReference type="OrthoDB" id="8906575at2759"/>
<dbReference type="AlphaFoldDB" id="A0A9D4U7U0"/>
<proteinExistence type="predicted"/>
<sequence length="99" mass="11564">MWVTLRAETGKYLYIVICYFPSSTSLYASPRGQSPSAILDNDLWEFSKDGDIIILGDFNATRQYFMTLQKRCLGSWTSQRWVYPDYHKMRNTLNMADTC</sequence>
<dbReference type="EMBL" id="JABFUD020000022">
    <property type="protein sequence ID" value="KAI5062598.1"/>
    <property type="molecule type" value="Genomic_DNA"/>
</dbReference>
<reference evidence="1" key="1">
    <citation type="submission" date="2021-01" db="EMBL/GenBank/DDBJ databases">
        <title>Adiantum capillus-veneris genome.</title>
        <authorList>
            <person name="Fang Y."/>
            <person name="Liao Q."/>
        </authorList>
    </citation>
    <scope>NUCLEOTIDE SEQUENCE</scope>
    <source>
        <strain evidence="1">H3</strain>
        <tissue evidence="1">Leaf</tissue>
    </source>
</reference>
<dbReference type="SUPFAM" id="SSF56219">
    <property type="entry name" value="DNase I-like"/>
    <property type="match status" value="1"/>
</dbReference>
<name>A0A9D4U7U0_ADICA</name>
<gene>
    <name evidence="1" type="ORF">GOP47_0023137</name>
</gene>
<comment type="caution">
    <text evidence="1">The sequence shown here is derived from an EMBL/GenBank/DDBJ whole genome shotgun (WGS) entry which is preliminary data.</text>
</comment>
<dbReference type="Proteomes" id="UP000886520">
    <property type="component" value="Chromosome 22"/>
</dbReference>
<dbReference type="InterPro" id="IPR036691">
    <property type="entry name" value="Endo/exonu/phosph_ase_sf"/>
</dbReference>
<accession>A0A9D4U7U0</accession>
<evidence type="ECO:0008006" key="3">
    <source>
        <dbReference type="Google" id="ProtNLM"/>
    </source>
</evidence>
<evidence type="ECO:0000313" key="2">
    <source>
        <dbReference type="Proteomes" id="UP000886520"/>
    </source>
</evidence>
<protein>
    <recommendedName>
        <fullName evidence="3">Endonuclease/exonuclease/phosphatase domain-containing protein</fullName>
    </recommendedName>
</protein>
<organism evidence="1 2">
    <name type="scientific">Adiantum capillus-veneris</name>
    <name type="common">Maidenhair fern</name>
    <dbReference type="NCBI Taxonomy" id="13818"/>
    <lineage>
        <taxon>Eukaryota</taxon>
        <taxon>Viridiplantae</taxon>
        <taxon>Streptophyta</taxon>
        <taxon>Embryophyta</taxon>
        <taxon>Tracheophyta</taxon>
        <taxon>Polypodiopsida</taxon>
        <taxon>Polypodiidae</taxon>
        <taxon>Polypodiales</taxon>
        <taxon>Pteridineae</taxon>
        <taxon>Pteridaceae</taxon>
        <taxon>Vittarioideae</taxon>
        <taxon>Adiantum</taxon>
    </lineage>
</organism>